<evidence type="ECO:0000259" key="1">
    <source>
        <dbReference type="Pfam" id="PF08241"/>
    </source>
</evidence>
<accession>A0A840ZPI8</accession>
<dbReference type="CDD" id="cd02440">
    <property type="entry name" value="AdoMet_MTases"/>
    <property type="match status" value="1"/>
</dbReference>
<comment type="caution">
    <text evidence="2">The sequence shown here is derived from an EMBL/GenBank/DDBJ whole genome shotgun (WGS) entry which is preliminary data.</text>
</comment>
<feature type="domain" description="Methyltransferase type 11" evidence="1">
    <location>
        <begin position="75"/>
        <end position="151"/>
    </location>
</feature>
<sequence>MPRTRLVRTQNGSVLALKSMKGATMLWSGLSEKTLQKIITHCLENDPAPKTHHITRFAMYKALSGVLAEHDSEEKTCLGVSTSKNLAKIIGLNAVKFTSANYPEYNIMKLPFENEQFDFVITDQVFEHIEGSPIEAFKECNRVLKPGGYAVHTTCFLQFIHGAPSDFWRYTPNGLRFMATDSGCEVILADGWGNREVWPYINLGFRTAKIPDNPKNPIYQLAMRNEPACPYVVWIVARKP</sequence>
<dbReference type="RefSeq" id="WP_183571539.1">
    <property type="nucleotide sequence ID" value="NZ_JACHOP010000017.1"/>
</dbReference>
<evidence type="ECO:0000313" key="2">
    <source>
        <dbReference type="EMBL" id="MBB5758791.1"/>
    </source>
</evidence>
<proteinExistence type="predicted"/>
<reference evidence="2 3" key="1">
    <citation type="submission" date="2020-08" db="EMBL/GenBank/DDBJ databases">
        <title>Genomic Encyclopedia of Type Strains, Phase IV (KMG-IV): sequencing the most valuable type-strain genomes for metagenomic binning, comparative biology and taxonomic classification.</title>
        <authorList>
            <person name="Goeker M."/>
        </authorList>
    </citation>
    <scope>NUCLEOTIDE SEQUENCE [LARGE SCALE GENOMIC DNA]</scope>
    <source>
        <strain evidence="2 3">DSM 2163</strain>
    </source>
</reference>
<dbReference type="Gene3D" id="3.40.50.150">
    <property type="entry name" value="Vaccinia Virus protein VP39"/>
    <property type="match status" value="1"/>
</dbReference>
<dbReference type="InterPro" id="IPR013216">
    <property type="entry name" value="Methyltransf_11"/>
</dbReference>
<dbReference type="EMBL" id="JACHOP010000017">
    <property type="protein sequence ID" value="MBB5758791.1"/>
    <property type="molecule type" value="Genomic_DNA"/>
</dbReference>
<organism evidence="2 3">
    <name type="scientific">Methylorubrum rhodinum</name>
    <dbReference type="NCBI Taxonomy" id="29428"/>
    <lineage>
        <taxon>Bacteria</taxon>
        <taxon>Pseudomonadati</taxon>
        <taxon>Pseudomonadota</taxon>
        <taxon>Alphaproteobacteria</taxon>
        <taxon>Hyphomicrobiales</taxon>
        <taxon>Methylobacteriaceae</taxon>
        <taxon>Methylorubrum</taxon>
    </lineage>
</organism>
<gene>
    <name evidence="2" type="ORF">HNR00_003518</name>
</gene>
<keyword evidence="2" id="KW-0489">Methyltransferase</keyword>
<dbReference type="GO" id="GO:0032259">
    <property type="term" value="P:methylation"/>
    <property type="evidence" value="ECO:0007669"/>
    <property type="project" value="UniProtKB-KW"/>
</dbReference>
<name>A0A840ZPI8_9HYPH</name>
<dbReference type="InterPro" id="IPR029063">
    <property type="entry name" value="SAM-dependent_MTases_sf"/>
</dbReference>
<protein>
    <submittedName>
        <fullName evidence="2">SAM-dependent methyltransferase</fullName>
    </submittedName>
</protein>
<dbReference type="Proteomes" id="UP000583454">
    <property type="component" value="Unassembled WGS sequence"/>
</dbReference>
<keyword evidence="2" id="KW-0808">Transferase</keyword>
<dbReference type="GO" id="GO:0008757">
    <property type="term" value="F:S-adenosylmethionine-dependent methyltransferase activity"/>
    <property type="evidence" value="ECO:0007669"/>
    <property type="project" value="InterPro"/>
</dbReference>
<keyword evidence="3" id="KW-1185">Reference proteome</keyword>
<evidence type="ECO:0000313" key="3">
    <source>
        <dbReference type="Proteomes" id="UP000583454"/>
    </source>
</evidence>
<dbReference type="SUPFAM" id="SSF53335">
    <property type="entry name" value="S-adenosyl-L-methionine-dependent methyltransferases"/>
    <property type="match status" value="1"/>
</dbReference>
<dbReference type="AlphaFoldDB" id="A0A840ZPI8"/>
<dbReference type="Pfam" id="PF08241">
    <property type="entry name" value="Methyltransf_11"/>
    <property type="match status" value="1"/>
</dbReference>